<dbReference type="EMBL" id="CAXAMM010020835">
    <property type="protein sequence ID" value="CAK9048758.1"/>
    <property type="molecule type" value="Genomic_DNA"/>
</dbReference>
<feature type="transmembrane region" description="Helical" evidence="5">
    <location>
        <begin position="20"/>
        <end position="37"/>
    </location>
</feature>
<keyword evidence="4 5" id="KW-0472">Membrane</keyword>
<keyword evidence="8" id="KW-1185">Reference proteome</keyword>
<comment type="subcellular location">
    <subcellularLocation>
        <location evidence="1">Membrane</location>
        <topology evidence="1">Multi-pass membrane protein</topology>
    </subcellularLocation>
</comment>
<dbReference type="PANTHER" id="PTHR23507:SF1">
    <property type="entry name" value="FI18259P1-RELATED"/>
    <property type="match status" value="1"/>
</dbReference>
<feature type="transmembrane region" description="Helical" evidence="5">
    <location>
        <begin position="57"/>
        <end position="79"/>
    </location>
</feature>
<dbReference type="InterPro" id="IPR020846">
    <property type="entry name" value="MFS_dom"/>
</dbReference>
<keyword evidence="3 5" id="KW-1133">Transmembrane helix</keyword>
<keyword evidence="2 5" id="KW-0812">Transmembrane</keyword>
<name>A0ABP0MC51_9DINO</name>
<dbReference type="PROSITE" id="PS50850">
    <property type="entry name" value="MFS"/>
    <property type="match status" value="1"/>
</dbReference>
<feature type="transmembrane region" description="Helical" evidence="5">
    <location>
        <begin position="303"/>
        <end position="322"/>
    </location>
</feature>
<proteinExistence type="predicted"/>
<protein>
    <submittedName>
        <fullName evidence="7">Class H (TetA(H))</fullName>
    </submittedName>
</protein>
<dbReference type="SUPFAM" id="SSF103473">
    <property type="entry name" value="MFS general substrate transporter"/>
    <property type="match status" value="1"/>
</dbReference>
<dbReference type="Gene3D" id="1.20.1250.20">
    <property type="entry name" value="MFS general substrate transporter like domains"/>
    <property type="match status" value="1"/>
</dbReference>
<dbReference type="PANTHER" id="PTHR23507">
    <property type="entry name" value="ZGC:174356"/>
    <property type="match status" value="1"/>
</dbReference>
<organism evidence="7 8">
    <name type="scientific">Durusdinium trenchii</name>
    <dbReference type="NCBI Taxonomy" id="1381693"/>
    <lineage>
        <taxon>Eukaryota</taxon>
        <taxon>Sar</taxon>
        <taxon>Alveolata</taxon>
        <taxon>Dinophyceae</taxon>
        <taxon>Suessiales</taxon>
        <taxon>Symbiodiniaceae</taxon>
        <taxon>Durusdinium</taxon>
    </lineage>
</organism>
<feature type="transmembrane region" description="Helical" evidence="5">
    <location>
        <begin position="328"/>
        <end position="350"/>
    </location>
</feature>
<comment type="caution">
    <text evidence="7">The sequence shown here is derived from an EMBL/GenBank/DDBJ whole genome shotgun (WGS) entry which is preliminary data.</text>
</comment>
<feature type="domain" description="Major facilitator superfamily (MFS) profile" evidence="6">
    <location>
        <begin position="17"/>
        <end position="426"/>
    </location>
</feature>
<evidence type="ECO:0000256" key="1">
    <source>
        <dbReference type="ARBA" id="ARBA00004141"/>
    </source>
</evidence>
<dbReference type="InterPro" id="IPR011701">
    <property type="entry name" value="MFS"/>
</dbReference>
<evidence type="ECO:0000313" key="7">
    <source>
        <dbReference type="EMBL" id="CAK9048758.1"/>
    </source>
</evidence>
<dbReference type="Pfam" id="PF07690">
    <property type="entry name" value="MFS_1"/>
    <property type="match status" value="1"/>
</dbReference>
<evidence type="ECO:0000256" key="3">
    <source>
        <dbReference type="ARBA" id="ARBA00022989"/>
    </source>
</evidence>
<evidence type="ECO:0000259" key="6">
    <source>
        <dbReference type="PROSITE" id="PS50850"/>
    </source>
</evidence>
<evidence type="ECO:0000256" key="2">
    <source>
        <dbReference type="ARBA" id="ARBA00022692"/>
    </source>
</evidence>
<evidence type="ECO:0000256" key="5">
    <source>
        <dbReference type="SAM" id="Phobius"/>
    </source>
</evidence>
<reference evidence="7 8" key="1">
    <citation type="submission" date="2024-02" db="EMBL/GenBank/DDBJ databases">
        <authorList>
            <person name="Chen Y."/>
            <person name="Shah S."/>
            <person name="Dougan E. K."/>
            <person name="Thang M."/>
            <person name="Chan C."/>
        </authorList>
    </citation>
    <scope>NUCLEOTIDE SEQUENCE [LARGE SCALE GENOMIC DNA]</scope>
</reference>
<dbReference type="Proteomes" id="UP001642464">
    <property type="component" value="Unassembled WGS sequence"/>
</dbReference>
<accession>A0ABP0MC51</accession>
<dbReference type="InterPro" id="IPR036259">
    <property type="entry name" value="MFS_trans_sf"/>
</dbReference>
<gene>
    <name evidence="7" type="ORF">SCF082_LOCUS27114</name>
</gene>
<evidence type="ECO:0000256" key="4">
    <source>
        <dbReference type="ARBA" id="ARBA00023136"/>
    </source>
</evidence>
<evidence type="ECO:0000313" key="8">
    <source>
        <dbReference type="Proteomes" id="UP001642464"/>
    </source>
</evidence>
<sequence>MAAMANTQDQSRTEHFMRALRVTVAAISGAGTATLQARQLLITKTAEPYGEDAVVEATTGLATAYSLGSVIEFILSPLFGRLSDRFGRKPLVLFLMIGPACMRTLCAVVNRPRARIRLLWLDFASARAIGIQPFMGMCGTMIGDVFPADAQPAARAQLSAAQALGSIIGNYLSGWWNARAGPQSTYLFTAAVPLLSLAFASVCLRETNANKKDYSAASNPKTLGSKSVFALLLDPECCLLAAALGLYEFMNYPPMNSVSILFMKERLKWGPLEAGRFASGHALAVFSGSLCAGRLIKVFGKQLYVSITNLLTALAFLSWGTANNSWRLVASLLPLALGTGGNTVLFTRFVERAVQLGWTRGEATGVMQAIGAVGRMAAPQLFNRLWLRAAAQKGQVRALPLGSPMLAVSAIALLQEILYRCSLAFR</sequence>
<feature type="transmembrane region" description="Helical" evidence="5">
    <location>
        <begin position="185"/>
        <end position="204"/>
    </location>
</feature>